<dbReference type="InterPro" id="IPR051634">
    <property type="entry name" value="Extended_Synaptotagmin"/>
</dbReference>
<organism evidence="1 2">
    <name type="scientific">Effrenium voratum</name>
    <dbReference type="NCBI Taxonomy" id="2562239"/>
    <lineage>
        <taxon>Eukaryota</taxon>
        <taxon>Sar</taxon>
        <taxon>Alveolata</taxon>
        <taxon>Dinophyceae</taxon>
        <taxon>Suessiales</taxon>
        <taxon>Symbiodiniaceae</taxon>
        <taxon>Effrenium</taxon>
    </lineage>
</organism>
<dbReference type="PANTHER" id="PTHR45761">
    <property type="entry name" value="EXTENDED SYNAPTOTAGMIN-LIKE PROTEIN 2, ISOFORM C"/>
    <property type="match status" value="1"/>
</dbReference>
<dbReference type="Gene3D" id="2.60.40.150">
    <property type="entry name" value="C2 domain"/>
    <property type="match status" value="1"/>
</dbReference>
<reference evidence="1" key="1">
    <citation type="submission" date="2023-08" db="EMBL/GenBank/DDBJ databases">
        <authorList>
            <person name="Chen Y."/>
            <person name="Shah S."/>
            <person name="Dougan E. K."/>
            <person name="Thang M."/>
            <person name="Chan C."/>
        </authorList>
    </citation>
    <scope>NUCLEOTIDE SEQUENCE</scope>
</reference>
<accession>A0AA36JGR4</accession>
<dbReference type="AlphaFoldDB" id="A0AA36JGR4"/>
<gene>
    <name evidence="1" type="ORF">EVOR1521_LOCUS27616</name>
</gene>
<sequence>MHLKLRPLLEKLPIVGGMQITMLSPPKVQWIFTGGRLALGLQSELVTRTLRKVVADILSDMLVVPNQIFVHWLEGRVLQNDIDLDTLAFPEPEFVMRLCVKSVTGTLDTQSKWSCCASSQMSDAYVMLQLGCFTYQTPAIRHSWQDSFDFLIFTTNQYVNVNVFAQDITYRDVRLGSVEGLTVEHILQRPDGTWRLTRTNDADVADGEEFEVHLTAQFFFLRPSFASVASGKGPANHQAFLFVHLRSCRGMLNDYCSGARIRFCSEGETVLSKGSSYHPMLDDTAIATPTQKMVEHLWETSVHELGEKQTMKSIVEITGLSPEEVSAIVFARPTFTMRWGQFVTVGIKDVEHFSVQISLELEGFRGRAYADLELPLTADDLMATEDWVLDQPLILKPHLENSGDKILHSDVVETLLTVCEGIEMLARST</sequence>
<comment type="caution">
    <text evidence="1">The sequence shown here is derived from an EMBL/GenBank/DDBJ whole genome shotgun (WGS) entry which is preliminary data.</text>
</comment>
<evidence type="ECO:0000313" key="1">
    <source>
        <dbReference type="EMBL" id="CAJ1405389.1"/>
    </source>
</evidence>
<evidence type="ECO:0000313" key="2">
    <source>
        <dbReference type="Proteomes" id="UP001178507"/>
    </source>
</evidence>
<protein>
    <submittedName>
        <fullName evidence="1">Uncharacterized protein</fullName>
    </submittedName>
</protein>
<name>A0AA36JGR4_9DINO</name>
<dbReference type="Proteomes" id="UP001178507">
    <property type="component" value="Unassembled WGS sequence"/>
</dbReference>
<keyword evidence="2" id="KW-1185">Reference proteome</keyword>
<dbReference type="SUPFAM" id="SSF49562">
    <property type="entry name" value="C2 domain (Calcium/lipid-binding domain, CaLB)"/>
    <property type="match status" value="1"/>
</dbReference>
<dbReference type="InterPro" id="IPR035892">
    <property type="entry name" value="C2_domain_sf"/>
</dbReference>
<dbReference type="PANTHER" id="PTHR45761:SF1">
    <property type="entry name" value="EXTENDED SYNAPTOTAGMIN-LIKE PROTEIN 2, ISOFORM C"/>
    <property type="match status" value="1"/>
</dbReference>
<dbReference type="EMBL" id="CAUJNA010003582">
    <property type="protein sequence ID" value="CAJ1405389.1"/>
    <property type="molecule type" value="Genomic_DNA"/>
</dbReference>
<proteinExistence type="predicted"/>